<dbReference type="EMBL" id="JAAGWF010000008">
    <property type="protein sequence ID" value="NEK57765.1"/>
    <property type="molecule type" value="Genomic_DNA"/>
</dbReference>
<keyword evidence="1" id="KW-0328">Glycosyltransferase</keyword>
<dbReference type="InterPro" id="IPR029044">
    <property type="entry name" value="Nucleotide-diphossugar_trans"/>
</dbReference>
<keyword evidence="7" id="KW-1185">Reference proteome</keyword>
<evidence type="ECO:0000256" key="3">
    <source>
        <dbReference type="SAM" id="MobiDB-lite"/>
    </source>
</evidence>
<sequence length="712" mass="76871">MTVDDAEPAGPIGVVVVSFGPAGLLRRTLATLDLPGPDVRVVVVDNFSTAENRRAVEELGTTHGWHVVGMPDNRGFGAACNAGVRAARNLGCRTFLFLNPDALITSSVVAELREHSLREPTALISPLLVDSAGEVVFRAARTDLRDGRVHTRPDDGGRATRHPGDWLCGACLVVHDDLLQRIGGFDEGYFLYWEDVDLGYRAIGAGGTVVLRDDLVAVHDEGGTHGEADRGRAKSPLYYRYNCRNRLAFGARHLRRRQLLRWLLATPVVSWEILLRGGRRQLLRSPRPLWAAVSGSLAGIALALPALLEGRRPPGTRSSVLVVHPGAELYGSDRVLLESVEALRRVSDVVVALPSRGPLIAELERRGARVVVVRMPVLRKAALRPSGMATLVRDAVLGLLPAFRLLRQAGGETVYVNTTVLPFWLVVGRLAGRRVVCHVHEAEWPGPAVLRRSLLRSLTAADAVLANSRFTRDVLTDLLPAVAARTTVVPNPVHGPVVPVPPRARLQGPVRLLYVGRLSPRKGPQVAIGTLRELLARGVDARLSLLGSVYEGYGWFEAELRATVSELSDRVDFLGFRADVAPVMAEADVVLVPSVVDESFGLVAVEAVLAARPTLVSALGGLQEATAGYDAVQVVPPGRPELWADAVERVIAHWAVYRAAAVADASDAARRHSPRRYQARVVEVVEGPRRAVSRTPGGTVPRALGRSEEMPA</sequence>
<dbReference type="Pfam" id="PF00535">
    <property type="entry name" value="Glycos_transf_2"/>
    <property type="match status" value="1"/>
</dbReference>
<dbReference type="SUPFAM" id="SSF53448">
    <property type="entry name" value="Nucleotide-diphospho-sugar transferases"/>
    <property type="match status" value="1"/>
</dbReference>
<dbReference type="PANTHER" id="PTHR43179">
    <property type="entry name" value="RHAMNOSYLTRANSFERASE WBBL"/>
    <property type="match status" value="1"/>
</dbReference>
<dbReference type="Pfam" id="PF13692">
    <property type="entry name" value="Glyco_trans_1_4"/>
    <property type="match status" value="1"/>
</dbReference>
<proteinExistence type="predicted"/>
<reference evidence="6 7" key="1">
    <citation type="submission" date="2020-02" db="EMBL/GenBank/DDBJ databases">
        <title>Geodermatophilus sabuli CPCC 205279 I12A-02694.</title>
        <authorList>
            <person name="Jiang Z."/>
        </authorList>
    </citation>
    <scope>NUCLEOTIDE SEQUENCE [LARGE SCALE GENOMIC DNA]</scope>
    <source>
        <strain evidence="6 7">I12A-02694</strain>
    </source>
</reference>
<evidence type="ECO:0000256" key="1">
    <source>
        <dbReference type="ARBA" id="ARBA00022676"/>
    </source>
</evidence>
<dbReference type="InterPro" id="IPR001173">
    <property type="entry name" value="Glyco_trans_2-like"/>
</dbReference>
<dbReference type="SUPFAM" id="SSF53756">
    <property type="entry name" value="UDP-Glycosyltransferase/glycogen phosphorylase"/>
    <property type="match status" value="1"/>
</dbReference>
<protein>
    <submittedName>
        <fullName evidence="6">Glycosyltransferase</fullName>
    </submittedName>
</protein>
<gene>
    <name evidence="6" type="ORF">GCU56_07760</name>
</gene>
<dbReference type="CDD" id="cd03801">
    <property type="entry name" value="GT4_PimA-like"/>
    <property type="match status" value="1"/>
</dbReference>
<name>A0A7K3VYQ0_9ACTN</name>
<evidence type="ECO:0000259" key="5">
    <source>
        <dbReference type="Pfam" id="PF13439"/>
    </source>
</evidence>
<dbReference type="AlphaFoldDB" id="A0A7K3VYQ0"/>
<organism evidence="6 7">
    <name type="scientific">Geodermatophilus sabuli</name>
    <dbReference type="NCBI Taxonomy" id="1564158"/>
    <lineage>
        <taxon>Bacteria</taxon>
        <taxon>Bacillati</taxon>
        <taxon>Actinomycetota</taxon>
        <taxon>Actinomycetes</taxon>
        <taxon>Geodermatophilales</taxon>
        <taxon>Geodermatophilaceae</taxon>
        <taxon>Geodermatophilus</taxon>
    </lineage>
</organism>
<feature type="domain" description="Glycosyltransferase 2-like" evidence="4">
    <location>
        <begin position="14"/>
        <end position="139"/>
    </location>
</feature>
<dbReference type="Gene3D" id="3.90.550.10">
    <property type="entry name" value="Spore Coat Polysaccharide Biosynthesis Protein SpsA, Chain A"/>
    <property type="match status" value="1"/>
</dbReference>
<dbReference type="Pfam" id="PF13439">
    <property type="entry name" value="Glyco_transf_4"/>
    <property type="match status" value="1"/>
</dbReference>
<evidence type="ECO:0000313" key="7">
    <source>
        <dbReference type="Proteomes" id="UP000470246"/>
    </source>
</evidence>
<evidence type="ECO:0000313" key="6">
    <source>
        <dbReference type="EMBL" id="NEK57765.1"/>
    </source>
</evidence>
<evidence type="ECO:0000259" key="4">
    <source>
        <dbReference type="Pfam" id="PF00535"/>
    </source>
</evidence>
<dbReference type="Gene3D" id="3.40.50.2000">
    <property type="entry name" value="Glycogen Phosphorylase B"/>
    <property type="match status" value="2"/>
</dbReference>
<keyword evidence="2 6" id="KW-0808">Transferase</keyword>
<dbReference type="RefSeq" id="WP_163480942.1">
    <property type="nucleotide sequence ID" value="NZ_JAAGWF010000008.1"/>
</dbReference>
<feature type="region of interest" description="Disordered" evidence="3">
    <location>
        <begin position="688"/>
        <end position="712"/>
    </location>
</feature>
<feature type="domain" description="Glycosyltransferase subfamily 4-like N-terminal" evidence="5">
    <location>
        <begin position="331"/>
        <end position="493"/>
    </location>
</feature>
<dbReference type="PANTHER" id="PTHR43179:SF7">
    <property type="entry name" value="RHAMNOSYLTRANSFERASE WBBL"/>
    <property type="match status" value="1"/>
</dbReference>
<dbReference type="InterPro" id="IPR028098">
    <property type="entry name" value="Glyco_trans_4-like_N"/>
</dbReference>
<dbReference type="Proteomes" id="UP000470246">
    <property type="component" value="Unassembled WGS sequence"/>
</dbReference>
<evidence type="ECO:0000256" key="2">
    <source>
        <dbReference type="ARBA" id="ARBA00022679"/>
    </source>
</evidence>
<accession>A0A7K3VYQ0</accession>
<comment type="caution">
    <text evidence="6">The sequence shown here is derived from an EMBL/GenBank/DDBJ whole genome shotgun (WGS) entry which is preliminary data.</text>
</comment>
<dbReference type="GO" id="GO:0016757">
    <property type="term" value="F:glycosyltransferase activity"/>
    <property type="evidence" value="ECO:0007669"/>
    <property type="project" value="UniProtKB-KW"/>
</dbReference>